<feature type="compositionally biased region" description="Basic and acidic residues" evidence="1">
    <location>
        <begin position="84"/>
        <end position="103"/>
    </location>
</feature>
<keyword evidence="3" id="KW-1185">Reference proteome</keyword>
<feature type="region of interest" description="Disordered" evidence="1">
    <location>
        <begin position="80"/>
        <end position="103"/>
    </location>
</feature>
<evidence type="ECO:0000313" key="2">
    <source>
        <dbReference type="EMBL" id="KAL1555642.1"/>
    </source>
</evidence>
<dbReference type="Proteomes" id="UP001567538">
    <property type="component" value="Unassembled WGS sequence"/>
</dbReference>
<dbReference type="AlphaFoldDB" id="A0ABD1HHC7"/>
<proteinExistence type="predicted"/>
<sequence>MEATNISVLEHEKKENNIPPFSTSKKPGPSEEKGEPALVKRKWRRKPLRDVTNFYREAELRGLNPTMASPVLASVFSSSRKRKLVDDGEEQRPFSKILRREYR</sequence>
<dbReference type="EMBL" id="JBEAFC010000005">
    <property type="protein sequence ID" value="KAL1555642.1"/>
    <property type="molecule type" value="Genomic_DNA"/>
</dbReference>
<gene>
    <name evidence="2" type="ORF">AAHA92_11354</name>
</gene>
<reference evidence="2 3" key="1">
    <citation type="submission" date="2024-06" db="EMBL/GenBank/DDBJ databases">
        <title>A chromosome level genome sequence of Diviner's sage (Salvia divinorum).</title>
        <authorList>
            <person name="Ford S.A."/>
            <person name="Ro D.-K."/>
            <person name="Ness R.W."/>
            <person name="Phillips M.A."/>
        </authorList>
    </citation>
    <scope>NUCLEOTIDE SEQUENCE [LARGE SCALE GENOMIC DNA]</scope>
    <source>
        <strain evidence="2">SAF-2024a</strain>
        <tissue evidence="2">Leaf</tissue>
    </source>
</reference>
<organism evidence="2 3">
    <name type="scientific">Salvia divinorum</name>
    <name type="common">Maria pastora</name>
    <name type="synonym">Diviner's sage</name>
    <dbReference type="NCBI Taxonomy" id="28513"/>
    <lineage>
        <taxon>Eukaryota</taxon>
        <taxon>Viridiplantae</taxon>
        <taxon>Streptophyta</taxon>
        <taxon>Embryophyta</taxon>
        <taxon>Tracheophyta</taxon>
        <taxon>Spermatophyta</taxon>
        <taxon>Magnoliopsida</taxon>
        <taxon>eudicotyledons</taxon>
        <taxon>Gunneridae</taxon>
        <taxon>Pentapetalae</taxon>
        <taxon>asterids</taxon>
        <taxon>lamiids</taxon>
        <taxon>Lamiales</taxon>
        <taxon>Lamiaceae</taxon>
        <taxon>Nepetoideae</taxon>
        <taxon>Mentheae</taxon>
        <taxon>Salviinae</taxon>
        <taxon>Salvia</taxon>
        <taxon>Salvia subgen. Calosphace</taxon>
    </lineage>
</organism>
<comment type="caution">
    <text evidence="2">The sequence shown here is derived from an EMBL/GenBank/DDBJ whole genome shotgun (WGS) entry which is preliminary data.</text>
</comment>
<protein>
    <submittedName>
        <fullName evidence="2">Uncharacterized protein</fullName>
    </submittedName>
</protein>
<evidence type="ECO:0000313" key="3">
    <source>
        <dbReference type="Proteomes" id="UP001567538"/>
    </source>
</evidence>
<accession>A0ABD1HHC7</accession>
<feature type="region of interest" description="Disordered" evidence="1">
    <location>
        <begin position="1"/>
        <end position="39"/>
    </location>
</feature>
<name>A0ABD1HHC7_SALDI</name>
<evidence type="ECO:0000256" key="1">
    <source>
        <dbReference type="SAM" id="MobiDB-lite"/>
    </source>
</evidence>